<dbReference type="PANTHER" id="PTHR12128:SF66">
    <property type="entry name" value="4-HYDROXY-2-OXOGLUTARATE ALDOLASE, MITOCHONDRIAL"/>
    <property type="match status" value="1"/>
</dbReference>
<dbReference type="GO" id="GO:0005829">
    <property type="term" value="C:cytosol"/>
    <property type="evidence" value="ECO:0007669"/>
    <property type="project" value="TreeGrafter"/>
</dbReference>
<sequence length="292" mass="32014">MLSGAYTLLITPFDEKMNLDEEGLRILVRRQVESGIHGLAPLGVTGESPLLTEQEIRRVVEIVVEEADGKCKVAPDTCSNNLSQTISRIKLYADIGCDYAVVFAPFLVMPTQAGVINFYEQSAASSKIPIIIHNAPARVGINIDPQTYSRLAKNENIIATKDGNKEMDHLAKILYLTQGESFNVLTGKDTTAYPLLSFGGSGVFTVAGNIVPEIMRNLVTYCLEGEFKKAEEIHYAHYDLFEALRMETNPMAAKEALTLMGLPGGGLRPPLTMLSAPKKDILKKILKESELI</sequence>
<dbReference type="PIRSF" id="PIRSF001365">
    <property type="entry name" value="DHDPS"/>
    <property type="match status" value="1"/>
</dbReference>
<evidence type="ECO:0000256" key="8">
    <source>
        <dbReference type="ARBA" id="ARBA00023239"/>
    </source>
</evidence>
<keyword evidence="6" id="KW-0220">Diaminopimelate biosynthesis</keyword>
<dbReference type="UniPathway" id="UPA00034">
    <property type="reaction ID" value="UER00017"/>
</dbReference>
<dbReference type="AlphaFoldDB" id="A0A0F9Q387"/>
<evidence type="ECO:0000256" key="6">
    <source>
        <dbReference type="ARBA" id="ARBA00022915"/>
    </source>
</evidence>
<proteinExistence type="inferred from homology"/>
<evidence type="ECO:0000256" key="4">
    <source>
        <dbReference type="ARBA" id="ARBA00022490"/>
    </source>
</evidence>
<dbReference type="NCBIfam" id="TIGR00674">
    <property type="entry name" value="dapA"/>
    <property type="match status" value="1"/>
</dbReference>
<dbReference type="SMART" id="SM01130">
    <property type="entry name" value="DHDPS"/>
    <property type="match status" value="1"/>
</dbReference>
<evidence type="ECO:0000313" key="11">
    <source>
        <dbReference type="EMBL" id="KKM99837.1"/>
    </source>
</evidence>
<dbReference type="InterPro" id="IPR005263">
    <property type="entry name" value="DapA"/>
</dbReference>
<accession>A0A0F9Q387</accession>
<keyword evidence="9" id="KW-0704">Schiff base</keyword>
<dbReference type="PRINTS" id="PR00146">
    <property type="entry name" value="DHPICSNTHASE"/>
</dbReference>
<dbReference type="Gene3D" id="3.20.20.70">
    <property type="entry name" value="Aldolase class I"/>
    <property type="match status" value="1"/>
</dbReference>
<dbReference type="GO" id="GO:0019877">
    <property type="term" value="P:diaminopimelate biosynthetic process"/>
    <property type="evidence" value="ECO:0007669"/>
    <property type="project" value="UniProtKB-KW"/>
</dbReference>
<keyword evidence="5" id="KW-0028">Amino-acid biosynthesis</keyword>
<dbReference type="CDD" id="cd00950">
    <property type="entry name" value="DHDPS"/>
    <property type="match status" value="1"/>
</dbReference>
<dbReference type="GO" id="GO:0008840">
    <property type="term" value="F:4-hydroxy-tetrahydrodipicolinate synthase activity"/>
    <property type="evidence" value="ECO:0007669"/>
    <property type="project" value="UniProtKB-EC"/>
</dbReference>
<reference evidence="11" key="1">
    <citation type="journal article" date="2015" name="Nature">
        <title>Complex archaea that bridge the gap between prokaryotes and eukaryotes.</title>
        <authorList>
            <person name="Spang A."/>
            <person name="Saw J.H."/>
            <person name="Jorgensen S.L."/>
            <person name="Zaremba-Niedzwiedzka K."/>
            <person name="Martijn J."/>
            <person name="Lind A.E."/>
            <person name="van Eijk R."/>
            <person name="Schleper C."/>
            <person name="Guy L."/>
            <person name="Ettema T.J."/>
        </authorList>
    </citation>
    <scope>NUCLEOTIDE SEQUENCE</scope>
</reference>
<dbReference type="GO" id="GO:0009089">
    <property type="term" value="P:lysine biosynthetic process via diaminopimelate"/>
    <property type="evidence" value="ECO:0007669"/>
    <property type="project" value="UniProtKB-UniPathway"/>
</dbReference>
<dbReference type="Pfam" id="PF00701">
    <property type="entry name" value="DHDPS"/>
    <property type="match status" value="1"/>
</dbReference>
<evidence type="ECO:0000256" key="9">
    <source>
        <dbReference type="ARBA" id="ARBA00023270"/>
    </source>
</evidence>
<keyword evidence="8" id="KW-0456">Lyase</keyword>
<comment type="caution">
    <text evidence="11">The sequence shown here is derived from an EMBL/GenBank/DDBJ whole genome shotgun (WGS) entry which is preliminary data.</text>
</comment>
<comment type="pathway">
    <text evidence="2">Amino-acid biosynthesis; L-lysine biosynthesis via DAP pathway; (S)-tetrahydrodipicolinate from L-aspartate: step 3/4.</text>
</comment>
<evidence type="ECO:0000256" key="3">
    <source>
        <dbReference type="ARBA" id="ARBA00012086"/>
    </source>
</evidence>
<evidence type="ECO:0000256" key="10">
    <source>
        <dbReference type="ARBA" id="ARBA00047836"/>
    </source>
</evidence>
<dbReference type="EC" id="4.3.3.7" evidence="3"/>
<dbReference type="EMBL" id="LAZR01005452">
    <property type="protein sequence ID" value="KKM99837.1"/>
    <property type="molecule type" value="Genomic_DNA"/>
</dbReference>
<dbReference type="InterPro" id="IPR002220">
    <property type="entry name" value="DapA-like"/>
</dbReference>
<dbReference type="HAMAP" id="MF_00418">
    <property type="entry name" value="DapA"/>
    <property type="match status" value="1"/>
</dbReference>
<protein>
    <recommendedName>
        <fullName evidence="3">4-hydroxy-tetrahydrodipicolinate synthase</fullName>
        <ecNumber evidence="3">4.3.3.7</ecNumber>
    </recommendedName>
</protein>
<gene>
    <name evidence="11" type="ORF">LCGC14_1143890</name>
</gene>
<keyword evidence="7" id="KW-0457">Lysine biosynthesis</keyword>
<evidence type="ECO:0000256" key="2">
    <source>
        <dbReference type="ARBA" id="ARBA00005120"/>
    </source>
</evidence>
<evidence type="ECO:0000256" key="5">
    <source>
        <dbReference type="ARBA" id="ARBA00022605"/>
    </source>
</evidence>
<dbReference type="PANTHER" id="PTHR12128">
    <property type="entry name" value="DIHYDRODIPICOLINATE SYNTHASE"/>
    <property type="match status" value="1"/>
</dbReference>
<name>A0A0F9Q387_9ZZZZ</name>
<keyword evidence="4" id="KW-0963">Cytoplasm</keyword>
<dbReference type="SUPFAM" id="SSF51569">
    <property type="entry name" value="Aldolase"/>
    <property type="match status" value="1"/>
</dbReference>
<evidence type="ECO:0000256" key="7">
    <source>
        <dbReference type="ARBA" id="ARBA00023154"/>
    </source>
</evidence>
<dbReference type="InterPro" id="IPR013785">
    <property type="entry name" value="Aldolase_TIM"/>
</dbReference>
<comment type="catalytic activity">
    <reaction evidence="10">
        <text>L-aspartate 4-semialdehyde + pyruvate = (2S,4S)-4-hydroxy-2,3,4,5-tetrahydrodipicolinate + H2O + H(+)</text>
        <dbReference type="Rhea" id="RHEA:34171"/>
        <dbReference type="ChEBI" id="CHEBI:15361"/>
        <dbReference type="ChEBI" id="CHEBI:15377"/>
        <dbReference type="ChEBI" id="CHEBI:15378"/>
        <dbReference type="ChEBI" id="CHEBI:67139"/>
        <dbReference type="ChEBI" id="CHEBI:537519"/>
        <dbReference type="EC" id="4.3.3.7"/>
    </reaction>
</comment>
<evidence type="ECO:0000256" key="1">
    <source>
        <dbReference type="ARBA" id="ARBA00003294"/>
    </source>
</evidence>
<comment type="function">
    <text evidence="1">Catalyzes the condensation of (S)-aspartate-beta-semialdehyde [(S)-ASA] and pyruvate to 4-hydroxy-tetrahydrodipicolinate (HTPA).</text>
</comment>
<organism evidence="11">
    <name type="scientific">marine sediment metagenome</name>
    <dbReference type="NCBI Taxonomy" id="412755"/>
    <lineage>
        <taxon>unclassified sequences</taxon>
        <taxon>metagenomes</taxon>
        <taxon>ecological metagenomes</taxon>
    </lineage>
</organism>